<dbReference type="AlphaFoldDB" id="A0AA39DQZ1"/>
<gene>
    <name evidence="2" type="ORF">PVL29_009649</name>
</gene>
<protein>
    <submittedName>
        <fullName evidence="2">Uncharacterized protein</fullName>
    </submittedName>
</protein>
<proteinExistence type="predicted"/>
<dbReference type="Proteomes" id="UP001168098">
    <property type="component" value="Unassembled WGS sequence"/>
</dbReference>
<keyword evidence="3" id="KW-1185">Reference proteome</keyword>
<evidence type="ECO:0000313" key="2">
    <source>
        <dbReference type="EMBL" id="KAJ9693788.1"/>
    </source>
</evidence>
<name>A0AA39DQZ1_VITRO</name>
<evidence type="ECO:0000256" key="1">
    <source>
        <dbReference type="SAM" id="MobiDB-lite"/>
    </source>
</evidence>
<evidence type="ECO:0000313" key="3">
    <source>
        <dbReference type="Proteomes" id="UP001168098"/>
    </source>
</evidence>
<organism evidence="2 3">
    <name type="scientific">Vitis rotundifolia</name>
    <name type="common">Muscadine grape</name>
    <dbReference type="NCBI Taxonomy" id="103349"/>
    <lineage>
        <taxon>Eukaryota</taxon>
        <taxon>Viridiplantae</taxon>
        <taxon>Streptophyta</taxon>
        <taxon>Embryophyta</taxon>
        <taxon>Tracheophyta</taxon>
        <taxon>Spermatophyta</taxon>
        <taxon>Magnoliopsida</taxon>
        <taxon>eudicotyledons</taxon>
        <taxon>Gunneridae</taxon>
        <taxon>Pentapetalae</taxon>
        <taxon>rosids</taxon>
        <taxon>Vitales</taxon>
        <taxon>Vitaceae</taxon>
        <taxon>Viteae</taxon>
        <taxon>Vitis</taxon>
    </lineage>
</organism>
<dbReference type="EMBL" id="JARBHA010000008">
    <property type="protein sequence ID" value="KAJ9693788.1"/>
    <property type="molecule type" value="Genomic_DNA"/>
</dbReference>
<accession>A0AA39DQZ1</accession>
<sequence length="196" mass="21586">MHIPSVASTFTAADDATETSETMLRLALSLVWDVAALHFRRGGLEGNSSVPCPSAEHHIEYQPMRQTPIKQPSAEEIEPQDSLTPIPHSPIGMEPSPAPTHSEPLGPQSDAKASLPLEVTVEESQEYDGAGRSGRQTLKPSFMKRFKRTSKRIVKRPLACKSLFVAKCVKQFPKIPHADRVVADYALVEMSDPKYI</sequence>
<comment type="caution">
    <text evidence="2">The sequence shown here is derived from an EMBL/GenBank/DDBJ whole genome shotgun (WGS) entry which is preliminary data.</text>
</comment>
<reference evidence="2 3" key="1">
    <citation type="journal article" date="2023" name="BMC Biotechnol.">
        <title>Vitis rotundifolia cv Carlos genome sequencing.</title>
        <authorList>
            <person name="Huff M."/>
            <person name="Hulse-Kemp A."/>
            <person name="Scheffler B."/>
            <person name="Youngblood R."/>
            <person name="Simpson S."/>
            <person name="Babiker E."/>
            <person name="Staton M."/>
        </authorList>
    </citation>
    <scope>NUCLEOTIDE SEQUENCE [LARGE SCALE GENOMIC DNA]</scope>
    <source>
        <tissue evidence="2">Leaf</tissue>
    </source>
</reference>
<feature type="region of interest" description="Disordered" evidence="1">
    <location>
        <begin position="71"/>
        <end position="111"/>
    </location>
</feature>